<proteinExistence type="predicted"/>
<accession>A0A5E9FVB1</accession>
<evidence type="ECO:0000313" key="4">
    <source>
        <dbReference type="EMBL" id="SDM83198.1"/>
    </source>
</evidence>
<dbReference type="SMART" id="SM00829">
    <property type="entry name" value="PKS_ER"/>
    <property type="match status" value="1"/>
</dbReference>
<dbReference type="Pfam" id="PF00107">
    <property type="entry name" value="ADH_zinc_N"/>
    <property type="match status" value="1"/>
</dbReference>
<evidence type="ECO:0000259" key="3">
    <source>
        <dbReference type="SMART" id="SM00829"/>
    </source>
</evidence>
<dbReference type="InterPro" id="IPR011032">
    <property type="entry name" value="GroES-like_sf"/>
</dbReference>
<dbReference type="PANTHER" id="PTHR48106">
    <property type="entry name" value="QUINONE OXIDOREDUCTASE PIG3-RELATED"/>
    <property type="match status" value="1"/>
</dbReference>
<protein>
    <submittedName>
        <fullName evidence="4">NADPH:quinone reductase</fullName>
    </submittedName>
</protein>
<dbReference type="SUPFAM" id="SSF51735">
    <property type="entry name" value="NAD(P)-binding Rossmann-fold domains"/>
    <property type="match status" value="1"/>
</dbReference>
<dbReference type="Pfam" id="PF08240">
    <property type="entry name" value="ADH_N"/>
    <property type="match status" value="1"/>
</dbReference>
<dbReference type="InterPro" id="IPR036291">
    <property type="entry name" value="NAD(P)-bd_dom_sf"/>
</dbReference>
<dbReference type="STRING" id="1424659.SAMN05216368_102345"/>
<dbReference type="InterPro" id="IPR013154">
    <property type="entry name" value="ADH-like_N"/>
</dbReference>
<dbReference type="InterPro" id="IPR013149">
    <property type="entry name" value="ADH-like_C"/>
</dbReference>
<dbReference type="Proteomes" id="UP000199639">
    <property type="component" value="Unassembled WGS sequence"/>
</dbReference>
<feature type="domain" description="Enoyl reductase (ER)" evidence="3">
    <location>
        <begin position="9"/>
        <end position="323"/>
    </location>
</feature>
<dbReference type="Gene3D" id="3.40.50.720">
    <property type="entry name" value="NAD(P)-binding Rossmann-like Domain"/>
    <property type="match status" value="1"/>
</dbReference>
<evidence type="ECO:0000256" key="2">
    <source>
        <dbReference type="ARBA" id="ARBA00023002"/>
    </source>
</evidence>
<evidence type="ECO:0000313" key="5">
    <source>
        <dbReference type="Proteomes" id="UP000199639"/>
    </source>
</evidence>
<organism evidence="4 5">
    <name type="scientific">Cryobacterium flavum</name>
    <dbReference type="NCBI Taxonomy" id="1424659"/>
    <lineage>
        <taxon>Bacteria</taxon>
        <taxon>Bacillati</taxon>
        <taxon>Actinomycetota</taxon>
        <taxon>Actinomycetes</taxon>
        <taxon>Micrococcales</taxon>
        <taxon>Microbacteriaceae</taxon>
        <taxon>Cryobacterium</taxon>
    </lineage>
</organism>
<sequence>MQAILVEPGTDGPQLMLRERAVPVPGPRDVRILVHAASVNRADLAQRSGTPEPAVPGSPPSVVGLDAAGDVVEIGSDVTSLRVGDRVMTIVGGGLSEHIVVDAALPIPIPDGWSYAEGAAAVLGLLTEHNALRTHGRLQPGETVLVHAAASSVGLQCVQLAKYLGAGLVIGTTRSEGMTTLIRSVGADQVLVVDDDGFAEQVLALTDGHGADVIVDHVGGPYLAGNIRSAAIAGRIIGVGRLGGSEGTLDLEMLAYKRLALHGVTFRTRSTQDKIDLVAALRADVDLGSPVLRPLIDRIMPWTEADAAQTLMRTNSSLGKIVLAVGDAAAENSNTGNSH</sequence>
<keyword evidence="1" id="KW-0521">NADP</keyword>
<name>A0A5E9FVB1_9MICO</name>
<evidence type="ECO:0000256" key="1">
    <source>
        <dbReference type="ARBA" id="ARBA00022857"/>
    </source>
</evidence>
<dbReference type="SUPFAM" id="SSF50129">
    <property type="entry name" value="GroES-like"/>
    <property type="match status" value="1"/>
</dbReference>
<gene>
    <name evidence="4" type="ORF">SAMN05216368_102345</name>
</gene>
<dbReference type="EMBL" id="FNIB01000002">
    <property type="protein sequence ID" value="SDM83198.1"/>
    <property type="molecule type" value="Genomic_DNA"/>
</dbReference>
<dbReference type="GO" id="GO:0070402">
    <property type="term" value="F:NADPH binding"/>
    <property type="evidence" value="ECO:0007669"/>
    <property type="project" value="TreeGrafter"/>
</dbReference>
<dbReference type="Gene3D" id="3.90.180.10">
    <property type="entry name" value="Medium-chain alcohol dehydrogenases, catalytic domain"/>
    <property type="match status" value="1"/>
</dbReference>
<reference evidence="4 5" key="1">
    <citation type="submission" date="2016-10" db="EMBL/GenBank/DDBJ databases">
        <authorList>
            <person name="Varghese N."/>
            <person name="Submissions S."/>
        </authorList>
    </citation>
    <scope>NUCLEOTIDE SEQUENCE [LARGE SCALE GENOMIC DNA]</scope>
    <source>
        <strain evidence="4 5">CGMCC 1.11215</strain>
    </source>
</reference>
<dbReference type="InterPro" id="IPR020843">
    <property type="entry name" value="ER"/>
</dbReference>
<dbReference type="AlphaFoldDB" id="A0A5E9FVB1"/>
<dbReference type="GO" id="GO:0016651">
    <property type="term" value="F:oxidoreductase activity, acting on NAD(P)H"/>
    <property type="evidence" value="ECO:0007669"/>
    <property type="project" value="TreeGrafter"/>
</dbReference>
<keyword evidence="2" id="KW-0560">Oxidoreductase</keyword>
<dbReference type="PANTHER" id="PTHR48106:SF18">
    <property type="entry name" value="QUINONE OXIDOREDUCTASE PIG3"/>
    <property type="match status" value="1"/>
</dbReference>